<gene>
    <name evidence="2" type="ORF">Cgig2_010037</name>
</gene>
<feature type="region of interest" description="Disordered" evidence="1">
    <location>
        <begin position="247"/>
        <end position="266"/>
    </location>
</feature>
<proteinExistence type="predicted"/>
<dbReference type="AlphaFoldDB" id="A0A9Q1JHF0"/>
<dbReference type="EMBL" id="JAKOGI010003590">
    <property type="protein sequence ID" value="KAJ8420306.1"/>
    <property type="molecule type" value="Genomic_DNA"/>
</dbReference>
<dbReference type="Proteomes" id="UP001153076">
    <property type="component" value="Unassembled WGS sequence"/>
</dbReference>
<evidence type="ECO:0000256" key="1">
    <source>
        <dbReference type="SAM" id="MobiDB-lite"/>
    </source>
</evidence>
<evidence type="ECO:0000313" key="2">
    <source>
        <dbReference type="EMBL" id="KAJ8420306.1"/>
    </source>
</evidence>
<comment type="caution">
    <text evidence="2">The sequence shown here is derived from an EMBL/GenBank/DDBJ whole genome shotgun (WGS) entry which is preliminary data.</text>
</comment>
<accession>A0A9Q1JHF0</accession>
<sequence length="324" mass="35216">MSDIPPPVSNPAVHSQNANLLNSAQLLHDGYSSGSQLPTNLDGGTTHNPGCKNPEAILTFSWAIKRGVRGLRGDDLSRTQPECHVHTTSVLHEVCAICGSMAHTLEAYPDSPKNVFEVGVENFGATSLRGETVSVPLPSARRGNTPNEHWVTVLPKKLPSSHRKRRILPTPSRFSAPKVAAVRTEAAPTIFFWGGTSGPSKGLNLEHNKHSSSLDKGLNPLSTFIPYQDSDLPIDEDDEMDIFLNLEGDNEPQHSSDSSKKRRPGMDSAQGLFRFVSSPVSSYPVTAPIGKHDLYWDFSQQVGDVKTVVGLSRGARPSGWIHVY</sequence>
<name>A0A9Q1JHF0_9CARY</name>
<organism evidence="2 3">
    <name type="scientific">Carnegiea gigantea</name>
    <dbReference type="NCBI Taxonomy" id="171969"/>
    <lineage>
        <taxon>Eukaryota</taxon>
        <taxon>Viridiplantae</taxon>
        <taxon>Streptophyta</taxon>
        <taxon>Embryophyta</taxon>
        <taxon>Tracheophyta</taxon>
        <taxon>Spermatophyta</taxon>
        <taxon>Magnoliopsida</taxon>
        <taxon>eudicotyledons</taxon>
        <taxon>Gunneridae</taxon>
        <taxon>Pentapetalae</taxon>
        <taxon>Caryophyllales</taxon>
        <taxon>Cactineae</taxon>
        <taxon>Cactaceae</taxon>
        <taxon>Cactoideae</taxon>
        <taxon>Echinocereeae</taxon>
        <taxon>Carnegiea</taxon>
    </lineage>
</organism>
<keyword evidence="3" id="KW-1185">Reference proteome</keyword>
<protein>
    <submittedName>
        <fullName evidence="2">Uncharacterized protein</fullName>
    </submittedName>
</protein>
<reference evidence="2" key="1">
    <citation type="submission" date="2022-04" db="EMBL/GenBank/DDBJ databases">
        <title>Carnegiea gigantea Genome sequencing and assembly v2.</title>
        <authorList>
            <person name="Copetti D."/>
            <person name="Sanderson M.J."/>
            <person name="Burquez A."/>
            <person name="Wojciechowski M.F."/>
        </authorList>
    </citation>
    <scope>NUCLEOTIDE SEQUENCE</scope>
    <source>
        <strain evidence="2">SGP5-SGP5p</strain>
        <tissue evidence="2">Aerial part</tissue>
    </source>
</reference>
<evidence type="ECO:0000313" key="3">
    <source>
        <dbReference type="Proteomes" id="UP001153076"/>
    </source>
</evidence>